<keyword evidence="8 17" id="KW-0813">Transport</keyword>
<evidence type="ECO:0000256" key="4">
    <source>
        <dbReference type="ARBA" id="ARBA00004496"/>
    </source>
</evidence>
<protein>
    <recommendedName>
        <fullName evidence="7 17">Phosphoenolpyruvate-protein phosphotransferase</fullName>
        <ecNumber evidence="6 17">2.7.3.9</ecNumber>
    </recommendedName>
    <alternativeName>
        <fullName evidence="16 17">Phosphotransferase system, enzyme I</fullName>
    </alternativeName>
</protein>
<dbReference type="InterPro" id="IPR008279">
    <property type="entry name" value="PEP-util_enz_mobile_dom"/>
</dbReference>
<dbReference type="AlphaFoldDB" id="A0A0R3JRS2"/>
<dbReference type="Pfam" id="PF02896">
    <property type="entry name" value="PEP-utilizers_C"/>
    <property type="match status" value="1"/>
</dbReference>
<evidence type="ECO:0000256" key="9">
    <source>
        <dbReference type="ARBA" id="ARBA00022490"/>
    </source>
</evidence>
<dbReference type="Gene3D" id="1.10.274.10">
    <property type="entry name" value="PtsI, HPr-binding domain"/>
    <property type="match status" value="1"/>
</dbReference>
<dbReference type="SUPFAM" id="SSF52009">
    <property type="entry name" value="Phosphohistidine domain"/>
    <property type="match status" value="1"/>
</dbReference>
<evidence type="ECO:0000256" key="7">
    <source>
        <dbReference type="ARBA" id="ARBA00016544"/>
    </source>
</evidence>
<dbReference type="InterPro" id="IPR024692">
    <property type="entry name" value="PTS_EI"/>
</dbReference>
<comment type="catalytic activity">
    <reaction evidence="1 17">
        <text>L-histidyl-[protein] + phosphoenolpyruvate = N(pros)-phospho-L-histidyl-[protein] + pyruvate</text>
        <dbReference type="Rhea" id="RHEA:23880"/>
        <dbReference type="Rhea" id="RHEA-COMP:9745"/>
        <dbReference type="Rhea" id="RHEA-COMP:9746"/>
        <dbReference type="ChEBI" id="CHEBI:15361"/>
        <dbReference type="ChEBI" id="CHEBI:29979"/>
        <dbReference type="ChEBI" id="CHEBI:58702"/>
        <dbReference type="ChEBI" id="CHEBI:64837"/>
        <dbReference type="EC" id="2.7.3.9"/>
    </reaction>
</comment>
<keyword evidence="26" id="KW-1185">Reference proteome</keyword>
<dbReference type="InterPro" id="IPR006318">
    <property type="entry name" value="PTS_EI-like"/>
</dbReference>
<evidence type="ECO:0000256" key="6">
    <source>
        <dbReference type="ARBA" id="ARBA00012232"/>
    </source>
</evidence>
<keyword evidence="25" id="KW-0670">Pyruvate</keyword>
<evidence type="ECO:0000256" key="13">
    <source>
        <dbReference type="ARBA" id="ARBA00022723"/>
    </source>
</evidence>
<evidence type="ECO:0000256" key="19">
    <source>
        <dbReference type="PIRSR" id="PIRSR000732-2"/>
    </source>
</evidence>
<comment type="caution">
    <text evidence="25">The sequence shown here is derived from an EMBL/GenBank/DDBJ whole genome shotgun (WGS) entry which is preliminary data.</text>
</comment>
<dbReference type="InterPro" id="IPR018274">
    <property type="entry name" value="PEP_util_AS"/>
</dbReference>
<dbReference type="GO" id="GO:0009401">
    <property type="term" value="P:phosphoenolpyruvate-dependent sugar phosphotransferase system"/>
    <property type="evidence" value="ECO:0007669"/>
    <property type="project" value="UniProtKB-KW"/>
</dbReference>
<feature type="active site" description="Tele-phosphohistidine intermediate" evidence="18">
    <location>
        <position position="186"/>
    </location>
</feature>
<comment type="similarity">
    <text evidence="5 17">Belongs to the PEP-utilizing enzyme family.</text>
</comment>
<evidence type="ECO:0000256" key="20">
    <source>
        <dbReference type="PIRSR" id="PIRSR000732-3"/>
    </source>
</evidence>
<evidence type="ECO:0000259" key="22">
    <source>
        <dbReference type="Pfam" id="PF00391"/>
    </source>
</evidence>
<evidence type="ECO:0000256" key="15">
    <source>
        <dbReference type="ARBA" id="ARBA00022842"/>
    </source>
</evidence>
<feature type="coiled-coil region" evidence="21">
    <location>
        <begin position="31"/>
        <end position="65"/>
    </location>
</feature>
<feature type="domain" description="PEP-utilising enzyme mobile" evidence="22">
    <location>
        <begin position="150"/>
        <end position="222"/>
    </location>
</feature>
<dbReference type="InterPro" id="IPR023151">
    <property type="entry name" value="PEP_util_CS"/>
</dbReference>
<evidence type="ECO:0000259" key="24">
    <source>
        <dbReference type="Pfam" id="PF05524"/>
    </source>
</evidence>
<dbReference type="InterPro" id="IPR000121">
    <property type="entry name" value="PEP_util_C"/>
</dbReference>
<organism evidence="25 26">
    <name type="scientific">Caloramator mitchellensis</name>
    <dbReference type="NCBI Taxonomy" id="908809"/>
    <lineage>
        <taxon>Bacteria</taxon>
        <taxon>Bacillati</taxon>
        <taxon>Bacillota</taxon>
        <taxon>Clostridia</taxon>
        <taxon>Eubacteriales</taxon>
        <taxon>Clostridiaceae</taxon>
        <taxon>Caloramator</taxon>
    </lineage>
</organism>
<evidence type="ECO:0000256" key="12">
    <source>
        <dbReference type="ARBA" id="ARBA00022683"/>
    </source>
</evidence>
<feature type="active site" description="Proton donor" evidence="18">
    <location>
        <position position="499"/>
    </location>
</feature>
<name>A0A0R3JRS2_CALMK</name>
<dbReference type="Pfam" id="PF05524">
    <property type="entry name" value="PEP-utilisers_N"/>
    <property type="match status" value="1"/>
</dbReference>
<keyword evidence="14 17" id="KW-0418">Kinase</keyword>
<evidence type="ECO:0000259" key="23">
    <source>
        <dbReference type="Pfam" id="PF02896"/>
    </source>
</evidence>
<evidence type="ECO:0000256" key="16">
    <source>
        <dbReference type="ARBA" id="ARBA00033235"/>
    </source>
</evidence>
<dbReference type="Pfam" id="PF00391">
    <property type="entry name" value="PEP-utilizers"/>
    <property type="match status" value="1"/>
</dbReference>
<dbReference type="Gene3D" id="3.50.30.10">
    <property type="entry name" value="Phosphohistidine domain"/>
    <property type="match status" value="1"/>
</dbReference>
<dbReference type="PROSITE" id="PS00742">
    <property type="entry name" value="PEP_ENZYMES_2"/>
    <property type="match status" value="1"/>
</dbReference>
<dbReference type="PANTHER" id="PTHR46244:SF3">
    <property type="entry name" value="PHOSPHOENOLPYRUVATE-PROTEIN PHOSPHOTRANSFERASE"/>
    <property type="match status" value="1"/>
</dbReference>
<dbReference type="EC" id="2.7.3.9" evidence="6 17"/>
<evidence type="ECO:0000313" key="26">
    <source>
        <dbReference type="Proteomes" id="UP000052015"/>
    </source>
</evidence>
<evidence type="ECO:0000256" key="10">
    <source>
        <dbReference type="ARBA" id="ARBA00022597"/>
    </source>
</evidence>
<feature type="binding site" evidence="19">
    <location>
        <begin position="451"/>
        <end position="452"/>
    </location>
    <ligand>
        <name>phosphoenolpyruvate</name>
        <dbReference type="ChEBI" id="CHEBI:58702"/>
    </ligand>
</feature>
<dbReference type="InterPro" id="IPR050499">
    <property type="entry name" value="PEP-utilizing_PTS_enzyme"/>
</dbReference>
<dbReference type="GO" id="GO:0046872">
    <property type="term" value="F:metal ion binding"/>
    <property type="evidence" value="ECO:0007669"/>
    <property type="project" value="UniProtKB-KW"/>
</dbReference>
<dbReference type="Gene3D" id="3.20.20.60">
    <property type="entry name" value="Phosphoenolpyruvate-binding domains"/>
    <property type="match status" value="1"/>
</dbReference>
<evidence type="ECO:0000256" key="8">
    <source>
        <dbReference type="ARBA" id="ARBA00022448"/>
    </source>
</evidence>
<dbReference type="Proteomes" id="UP000052015">
    <property type="component" value="Unassembled WGS sequence"/>
</dbReference>
<dbReference type="InterPro" id="IPR015813">
    <property type="entry name" value="Pyrv/PenolPyrv_kinase-like_dom"/>
</dbReference>
<feature type="binding site" evidence="19">
    <location>
        <position position="293"/>
    </location>
    <ligand>
        <name>phosphoenolpyruvate</name>
        <dbReference type="ChEBI" id="CHEBI:58702"/>
    </ligand>
</feature>
<keyword evidence="10 17" id="KW-0762">Sugar transport</keyword>
<evidence type="ECO:0000256" key="11">
    <source>
        <dbReference type="ARBA" id="ARBA00022679"/>
    </source>
</evidence>
<evidence type="ECO:0000256" key="17">
    <source>
        <dbReference type="PIRNR" id="PIRNR000732"/>
    </source>
</evidence>
<keyword evidence="13 17" id="KW-0479">Metal-binding</keyword>
<proteinExistence type="inferred from homology"/>
<evidence type="ECO:0000256" key="3">
    <source>
        <dbReference type="ARBA" id="ARBA00002728"/>
    </source>
</evidence>
<accession>A0A0R3JRS2</accession>
<evidence type="ECO:0000256" key="18">
    <source>
        <dbReference type="PIRSR" id="PIRSR000732-1"/>
    </source>
</evidence>
<dbReference type="PIRSF" id="PIRSF000732">
    <property type="entry name" value="PTS_enzyme_I"/>
    <property type="match status" value="1"/>
</dbReference>
<dbReference type="NCBIfam" id="TIGR01417">
    <property type="entry name" value="PTS_I_fam"/>
    <property type="match status" value="1"/>
</dbReference>
<dbReference type="SUPFAM" id="SSF51621">
    <property type="entry name" value="Phosphoenolpyruvate/pyruvate domain"/>
    <property type="match status" value="1"/>
</dbReference>
<evidence type="ECO:0000256" key="1">
    <source>
        <dbReference type="ARBA" id="ARBA00000683"/>
    </source>
</evidence>
<dbReference type="SUPFAM" id="SSF47831">
    <property type="entry name" value="Enzyme I of the PEP:sugar phosphotransferase system HPr-binding (sub)domain"/>
    <property type="match status" value="1"/>
</dbReference>
<sequence length="537" mass="60454">MLKGVAASTGIAIGKVLVLKEGKKDIEKYEVTDVKSELLRFKKALEKAKQEIAEIKENAEKNFGEERAMIFEAHLMILEDEEFKGSIEGKIQEGINGEYAIKETVEIFENIFLSMDNEYMRERAADIKDVGYRVIKILQGEDSNLLKDLKERCIVVAKDLTPSDTAQLKREYVLGFITELGGKTSHSAIIARALEIPAVSGIENAAEILKTGDFIILDGVNGIIYINPDEKLINEYQEKVEIESKLKNELLIYKDKEAITRDGKRIEIAANISSKDEIEIALKYGADGIGLFRTEFLFMNRETPPTEDEQFETYKYVLEKMDNKPVVIRTLDIGGDKKISYIDVGTEMNPFMGLRGIRLCFERLDLFKSQLRALLRASLYGNLKIMFPMISSQDEIIKAKKILEECKNEVVNQGYNISNNIEIGIMIEIPSAAIISDLLAKEVNFFSIGTNDLIQYTIAVDRMNEKVSNLYEPSHPAVLRLIKMVIDNAHREGKWAGMCGEMASDVNLIPLLIDYGIDELSMSAPSILTVKKVILHG</sequence>
<dbReference type="RefSeq" id="WP_057979310.1">
    <property type="nucleotide sequence ID" value="NZ_LKHP01000014.1"/>
</dbReference>
<dbReference type="InterPro" id="IPR008731">
    <property type="entry name" value="PTS_EIN"/>
</dbReference>
<evidence type="ECO:0000256" key="21">
    <source>
        <dbReference type="SAM" id="Coils"/>
    </source>
</evidence>
<feature type="binding site" evidence="20">
    <location>
        <position position="428"/>
    </location>
    <ligand>
        <name>Mg(2+)</name>
        <dbReference type="ChEBI" id="CHEBI:18420"/>
    </ligand>
</feature>
<keyword evidence="12 17" id="KW-0598">Phosphotransferase system</keyword>
<keyword evidence="11 17" id="KW-0808">Transferase</keyword>
<comment type="cofactor">
    <cofactor evidence="2 17 20">
        <name>Mg(2+)</name>
        <dbReference type="ChEBI" id="CHEBI:18420"/>
    </cofactor>
</comment>
<feature type="binding site" evidence="19">
    <location>
        <position position="462"/>
    </location>
    <ligand>
        <name>phosphoenolpyruvate</name>
        <dbReference type="ChEBI" id="CHEBI:58702"/>
    </ligand>
</feature>
<reference evidence="25 26" key="1">
    <citation type="submission" date="2015-09" db="EMBL/GenBank/DDBJ databases">
        <title>Draft genome sequence of a Caloramator mitchellensis, a moderate thermophile from the Great Artesian Basin of Australia.</title>
        <authorList>
            <person name="Patel B.K."/>
        </authorList>
    </citation>
    <scope>NUCLEOTIDE SEQUENCE [LARGE SCALE GENOMIC DNA]</scope>
    <source>
        <strain evidence="25 26">VF08</strain>
    </source>
</reference>
<dbReference type="InterPro" id="IPR036618">
    <property type="entry name" value="PtsI_HPr-bd_sf"/>
</dbReference>
<evidence type="ECO:0000313" key="25">
    <source>
        <dbReference type="EMBL" id="KRQ86153.1"/>
    </source>
</evidence>
<dbReference type="GO" id="GO:0008965">
    <property type="term" value="F:phosphoenolpyruvate-protein phosphotransferase activity"/>
    <property type="evidence" value="ECO:0007669"/>
    <property type="project" value="UniProtKB-EC"/>
</dbReference>
<keyword evidence="21" id="KW-0175">Coiled coil</keyword>
<comment type="function">
    <text evidence="3 17">General (non sugar-specific) component of the phosphoenolpyruvate-dependent sugar phosphotransferase system (sugar PTS). This major carbohydrate active-transport system catalyzes the phosphorylation of incoming sugar substrates concomitantly with their translocation across the cell membrane. Enzyme I transfers the phosphoryl group from phosphoenolpyruvate (PEP) to the phosphoryl carrier protein (HPr).</text>
</comment>
<dbReference type="PROSITE" id="PS00370">
    <property type="entry name" value="PEP_ENZYMES_PHOS_SITE"/>
    <property type="match status" value="1"/>
</dbReference>
<dbReference type="EMBL" id="LKHP01000014">
    <property type="protein sequence ID" value="KRQ86153.1"/>
    <property type="molecule type" value="Genomic_DNA"/>
</dbReference>
<feature type="domain" description="Phosphotransferase system enzyme I N-terminal" evidence="24">
    <location>
        <begin position="3"/>
        <end position="123"/>
    </location>
</feature>
<dbReference type="GO" id="GO:0005737">
    <property type="term" value="C:cytoplasm"/>
    <property type="evidence" value="ECO:0007669"/>
    <property type="project" value="UniProtKB-SubCell"/>
</dbReference>
<keyword evidence="9 17" id="KW-0963">Cytoplasm</keyword>
<feature type="binding site" evidence="20">
    <location>
        <position position="452"/>
    </location>
    <ligand>
        <name>Mg(2+)</name>
        <dbReference type="ChEBI" id="CHEBI:18420"/>
    </ligand>
</feature>
<evidence type="ECO:0000256" key="14">
    <source>
        <dbReference type="ARBA" id="ARBA00022777"/>
    </source>
</evidence>
<keyword evidence="15 17" id="KW-0460">Magnesium</keyword>
<dbReference type="OrthoDB" id="9765468at2"/>
<dbReference type="InterPro" id="IPR036637">
    <property type="entry name" value="Phosphohistidine_dom_sf"/>
</dbReference>
<feature type="domain" description="PEP-utilising enzyme C-terminal" evidence="23">
    <location>
        <begin position="252"/>
        <end position="535"/>
    </location>
</feature>
<dbReference type="PRINTS" id="PR01736">
    <property type="entry name" value="PHPHTRNFRASE"/>
</dbReference>
<evidence type="ECO:0000256" key="2">
    <source>
        <dbReference type="ARBA" id="ARBA00001946"/>
    </source>
</evidence>
<dbReference type="GO" id="GO:0016301">
    <property type="term" value="F:kinase activity"/>
    <property type="evidence" value="ECO:0007669"/>
    <property type="project" value="UniProtKB-KW"/>
</dbReference>
<dbReference type="STRING" id="908809.ABG79_01994"/>
<evidence type="ECO:0000256" key="5">
    <source>
        <dbReference type="ARBA" id="ARBA00007837"/>
    </source>
</evidence>
<dbReference type="InterPro" id="IPR040442">
    <property type="entry name" value="Pyrv_kinase-like_dom_sf"/>
</dbReference>
<dbReference type="PATRIC" id="fig|908809.3.peg.1995"/>
<feature type="binding site" evidence="19">
    <location>
        <position position="329"/>
    </location>
    <ligand>
        <name>phosphoenolpyruvate</name>
        <dbReference type="ChEBI" id="CHEBI:58702"/>
    </ligand>
</feature>
<comment type="subcellular location">
    <subcellularLocation>
        <location evidence="4 17">Cytoplasm</location>
    </subcellularLocation>
</comment>
<dbReference type="PANTHER" id="PTHR46244">
    <property type="entry name" value="PHOSPHOENOLPYRUVATE-PROTEIN PHOSPHOTRANSFERASE"/>
    <property type="match status" value="1"/>
</dbReference>
<gene>
    <name evidence="25" type="primary">ptsI_2</name>
    <name evidence="25" type="ORF">ABG79_01994</name>
</gene>